<evidence type="ECO:0000256" key="4">
    <source>
        <dbReference type="ARBA" id="ARBA00023163"/>
    </source>
</evidence>
<organism evidence="6 7">
    <name type="scientific">Limnoglobus roseus</name>
    <dbReference type="NCBI Taxonomy" id="2598579"/>
    <lineage>
        <taxon>Bacteria</taxon>
        <taxon>Pseudomonadati</taxon>
        <taxon>Planctomycetota</taxon>
        <taxon>Planctomycetia</taxon>
        <taxon>Gemmatales</taxon>
        <taxon>Gemmataceae</taxon>
        <taxon>Limnoglobus</taxon>
    </lineage>
</organism>
<evidence type="ECO:0000259" key="5">
    <source>
        <dbReference type="PROSITE" id="PS50045"/>
    </source>
</evidence>
<dbReference type="InterPro" id="IPR002197">
    <property type="entry name" value="HTH_Fis"/>
</dbReference>
<dbReference type="Gene3D" id="3.30.450.20">
    <property type="entry name" value="PAS domain"/>
    <property type="match status" value="1"/>
</dbReference>
<dbReference type="Pfam" id="PF00989">
    <property type="entry name" value="PAS"/>
    <property type="match status" value="1"/>
</dbReference>
<dbReference type="SUPFAM" id="SSF52540">
    <property type="entry name" value="P-loop containing nucleoside triphosphate hydrolases"/>
    <property type="match status" value="1"/>
</dbReference>
<dbReference type="InterPro" id="IPR058031">
    <property type="entry name" value="AAA_lid_NorR"/>
</dbReference>
<evidence type="ECO:0000313" key="6">
    <source>
        <dbReference type="EMBL" id="QEL15977.1"/>
    </source>
</evidence>
<dbReference type="Proteomes" id="UP000324974">
    <property type="component" value="Chromosome"/>
</dbReference>
<dbReference type="InterPro" id="IPR002078">
    <property type="entry name" value="Sigma_54_int"/>
</dbReference>
<dbReference type="Gene3D" id="1.10.10.60">
    <property type="entry name" value="Homeodomain-like"/>
    <property type="match status" value="1"/>
</dbReference>
<evidence type="ECO:0000256" key="2">
    <source>
        <dbReference type="ARBA" id="ARBA00022840"/>
    </source>
</evidence>
<gene>
    <name evidence="6" type="ORF">PX52LOC_02914</name>
</gene>
<dbReference type="KEGG" id="lrs:PX52LOC_02914"/>
<keyword evidence="1" id="KW-0547">Nucleotide-binding</keyword>
<dbReference type="InterPro" id="IPR013767">
    <property type="entry name" value="PAS_fold"/>
</dbReference>
<dbReference type="AlphaFoldDB" id="A0A5C1ACU8"/>
<dbReference type="InterPro" id="IPR035965">
    <property type="entry name" value="PAS-like_dom_sf"/>
</dbReference>
<keyword evidence="7" id="KW-1185">Reference proteome</keyword>
<protein>
    <submittedName>
        <fullName evidence="6">PAS domain-containing protein</fullName>
    </submittedName>
</protein>
<evidence type="ECO:0000256" key="1">
    <source>
        <dbReference type="ARBA" id="ARBA00022741"/>
    </source>
</evidence>
<dbReference type="SUPFAM" id="SSF55785">
    <property type="entry name" value="PYP-like sensor domain (PAS domain)"/>
    <property type="match status" value="1"/>
</dbReference>
<accession>A0A5C1ACU8</accession>
<dbReference type="EMBL" id="CP042425">
    <property type="protein sequence ID" value="QEL15977.1"/>
    <property type="molecule type" value="Genomic_DNA"/>
</dbReference>
<keyword evidence="4" id="KW-0804">Transcription</keyword>
<dbReference type="RefSeq" id="WP_168218995.1">
    <property type="nucleotide sequence ID" value="NZ_CP042425.1"/>
</dbReference>
<dbReference type="Pfam" id="PF25601">
    <property type="entry name" value="AAA_lid_14"/>
    <property type="match status" value="1"/>
</dbReference>
<keyword evidence="2" id="KW-0067">ATP-binding</keyword>
<dbReference type="PRINTS" id="PR01590">
    <property type="entry name" value="HTHFIS"/>
</dbReference>
<name>A0A5C1ACU8_9BACT</name>
<dbReference type="Gene3D" id="1.10.8.60">
    <property type="match status" value="1"/>
</dbReference>
<dbReference type="PROSITE" id="PS50045">
    <property type="entry name" value="SIGMA54_INTERACT_4"/>
    <property type="match status" value="1"/>
</dbReference>
<dbReference type="GO" id="GO:0006355">
    <property type="term" value="P:regulation of DNA-templated transcription"/>
    <property type="evidence" value="ECO:0007669"/>
    <property type="project" value="InterPro"/>
</dbReference>
<dbReference type="Pfam" id="PF02954">
    <property type="entry name" value="HTH_8"/>
    <property type="match status" value="1"/>
</dbReference>
<dbReference type="Gene3D" id="3.40.50.300">
    <property type="entry name" value="P-loop containing nucleotide triphosphate hydrolases"/>
    <property type="match status" value="1"/>
</dbReference>
<dbReference type="SUPFAM" id="SSF46689">
    <property type="entry name" value="Homeodomain-like"/>
    <property type="match status" value="1"/>
</dbReference>
<evidence type="ECO:0000256" key="3">
    <source>
        <dbReference type="ARBA" id="ARBA00023015"/>
    </source>
</evidence>
<dbReference type="InterPro" id="IPR009057">
    <property type="entry name" value="Homeodomain-like_sf"/>
</dbReference>
<keyword evidence="3" id="KW-0805">Transcription regulation</keyword>
<dbReference type="PANTHER" id="PTHR32071">
    <property type="entry name" value="TRANSCRIPTIONAL REGULATORY PROTEIN"/>
    <property type="match status" value="1"/>
</dbReference>
<proteinExistence type="predicted"/>
<dbReference type="GO" id="GO:0005524">
    <property type="term" value="F:ATP binding"/>
    <property type="evidence" value="ECO:0007669"/>
    <property type="project" value="UniProtKB-KW"/>
</dbReference>
<dbReference type="GO" id="GO:0043565">
    <property type="term" value="F:sequence-specific DNA binding"/>
    <property type="evidence" value="ECO:0007669"/>
    <property type="project" value="InterPro"/>
</dbReference>
<reference evidence="7" key="1">
    <citation type="submission" date="2019-08" db="EMBL/GenBank/DDBJ databases">
        <title>Limnoglobus roseus gen. nov., sp. nov., a novel freshwater planctomycete with a giant genome from the family Gemmataceae.</title>
        <authorList>
            <person name="Kulichevskaya I.S."/>
            <person name="Naumoff D.G."/>
            <person name="Miroshnikov K."/>
            <person name="Ivanova A."/>
            <person name="Philippov D.A."/>
            <person name="Hakobyan A."/>
            <person name="Rijpstra I.C."/>
            <person name="Sinninghe Damste J.S."/>
            <person name="Liesack W."/>
            <person name="Dedysh S.N."/>
        </authorList>
    </citation>
    <scope>NUCLEOTIDE SEQUENCE [LARGE SCALE GENOMIC DNA]</scope>
    <source>
        <strain evidence="7">PX52</strain>
    </source>
</reference>
<evidence type="ECO:0000313" key="7">
    <source>
        <dbReference type="Proteomes" id="UP000324974"/>
    </source>
</evidence>
<sequence>MSSPPPPPDDSPPRRERWSSLLQNSAKPLFVLYRTRRVRFVNAAWEQLTRTSAADAIGRACVRSGKIEPLFRTLAPPPEAIAGQVARVRRAVPPAKGGPPWWDVTFLPLTSADGAHGFLGVIDLVQPQPAVPAKKLPAVVADVREKHAAAFTFDLFASAAPTGERLLGQLRLAAQTGVPVWIVGEPGAGKETAARVIHHHSAHRERAFVACDGRGLQPYLIDSILFGHGGLAGSGKVGTLLLKSPAALPRDLQQRLADWLRAGPHPPRLICTSAHDAATDVKAGTLRGEFQTEFSVLELRVPPLRDRADDLPRILAALPATVSPEALAVLQVHAWPGNVRELIATVTDAADRAGGEAVGVAHLPRYLRERAMLAANPAPPAQKKWNLDDLLTAVEKRLIELALRKADGNQTEAAALLGIFRTRLGRRIEALKIADPGA</sequence>
<dbReference type="InterPro" id="IPR027417">
    <property type="entry name" value="P-loop_NTPase"/>
</dbReference>
<dbReference type="Pfam" id="PF14532">
    <property type="entry name" value="Sigma54_activ_2"/>
    <property type="match status" value="1"/>
</dbReference>
<feature type="domain" description="Sigma-54 factor interaction" evidence="5">
    <location>
        <begin position="156"/>
        <end position="351"/>
    </location>
</feature>